<organism evidence="1 2">
    <name type="scientific">Streptoalloteichus hindustanus</name>
    <dbReference type="NCBI Taxonomy" id="2017"/>
    <lineage>
        <taxon>Bacteria</taxon>
        <taxon>Bacillati</taxon>
        <taxon>Actinomycetota</taxon>
        <taxon>Actinomycetes</taxon>
        <taxon>Pseudonocardiales</taxon>
        <taxon>Pseudonocardiaceae</taxon>
        <taxon>Streptoalloteichus</taxon>
    </lineage>
</organism>
<keyword evidence="2" id="KW-1185">Reference proteome</keyword>
<gene>
    <name evidence="1" type="ORF">SAMN05444320_107173</name>
</gene>
<proteinExistence type="predicted"/>
<protein>
    <submittedName>
        <fullName evidence="1">Uncharacterized protein</fullName>
    </submittedName>
</protein>
<reference evidence="1 2" key="1">
    <citation type="submission" date="2016-11" db="EMBL/GenBank/DDBJ databases">
        <authorList>
            <person name="Jaros S."/>
            <person name="Januszkiewicz K."/>
            <person name="Wedrychowicz H."/>
        </authorList>
    </citation>
    <scope>NUCLEOTIDE SEQUENCE [LARGE SCALE GENOMIC DNA]</scope>
    <source>
        <strain evidence="1 2">DSM 44523</strain>
    </source>
</reference>
<dbReference type="OrthoDB" id="4246858at2"/>
<sequence>MRVHAAYQKDGRIVAIAEIVEDGDERLAVRLLPDDEHEVVEVEVPREFDDKPFAELVERFRVRSGPEGPTLTPR</sequence>
<evidence type="ECO:0000313" key="2">
    <source>
        <dbReference type="Proteomes" id="UP000184501"/>
    </source>
</evidence>
<accession>A0A1M5I9L9</accession>
<dbReference type="STRING" id="2017.SAMN05444320_107173"/>
<dbReference type="AlphaFoldDB" id="A0A1M5I9L9"/>
<name>A0A1M5I9L9_STRHI</name>
<dbReference type="Proteomes" id="UP000184501">
    <property type="component" value="Unassembled WGS sequence"/>
</dbReference>
<evidence type="ECO:0000313" key="1">
    <source>
        <dbReference type="EMBL" id="SHG24819.1"/>
    </source>
</evidence>
<dbReference type="EMBL" id="FQVN01000007">
    <property type="protein sequence ID" value="SHG24819.1"/>
    <property type="molecule type" value="Genomic_DNA"/>
</dbReference>
<dbReference type="RefSeq" id="WP_073486508.1">
    <property type="nucleotide sequence ID" value="NZ_FQVN01000007.1"/>
</dbReference>